<comment type="subcellular location">
    <subcellularLocation>
        <location evidence="1">Mitochondrion</location>
    </subcellularLocation>
</comment>
<keyword evidence="5" id="KW-0813">Transport</keyword>
<dbReference type="Pfam" id="PF01491">
    <property type="entry name" value="Frataxin_Cyay"/>
    <property type="match status" value="1"/>
</dbReference>
<protein>
    <recommendedName>
        <fullName evidence="3">ferroxidase</fullName>
        <ecNumber evidence="3">1.16.3.1</ecNumber>
    </recommendedName>
</protein>
<evidence type="ECO:0000256" key="4">
    <source>
        <dbReference type="ARBA" id="ARBA00022434"/>
    </source>
</evidence>
<dbReference type="SUPFAM" id="SSF55387">
    <property type="entry name" value="Frataxin/Nqo15-like"/>
    <property type="match status" value="1"/>
</dbReference>
<dbReference type="GO" id="GO:0004322">
    <property type="term" value="F:ferroxidase activity"/>
    <property type="evidence" value="ECO:0007669"/>
    <property type="project" value="UniProtKB-EC"/>
</dbReference>
<evidence type="ECO:0000256" key="6">
    <source>
        <dbReference type="ARBA" id="ARBA00022496"/>
    </source>
</evidence>
<evidence type="ECO:0000256" key="12">
    <source>
        <dbReference type="ARBA" id="ARBA00047990"/>
    </source>
</evidence>
<dbReference type="GO" id="GO:0008199">
    <property type="term" value="F:ferric iron binding"/>
    <property type="evidence" value="ECO:0007669"/>
    <property type="project" value="InterPro"/>
</dbReference>
<reference evidence="13" key="1">
    <citation type="submission" date="2022-07" db="EMBL/GenBank/DDBJ databases">
        <title>Genome Sequence of Leucocoprinus birnbaumii.</title>
        <authorList>
            <person name="Buettner E."/>
        </authorList>
    </citation>
    <scope>NUCLEOTIDE SEQUENCE</scope>
    <source>
        <strain evidence="13">VT141</strain>
    </source>
</reference>
<comment type="similarity">
    <text evidence="2">Belongs to the frataxin family.</text>
</comment>
<dbReference type="PANTHER" id="PTHR16821">
    <property type="entry name" value="FRATAXIN"/>
    <property type="match status" value="1"/>
</dbReference>
<evidence type="ECO:0000313" key="13">
    <source>
        <dbReference type="EMBL" id="KAJ3571351.1"/>
    </source>
</evidence>
<dbReference type="AlphaFoldDB" id="A0AAD5VYH7"/>
<accession>A0AAD5VYH7</accession>
<gene>
    <name evidence="13" type="ORF">NP233_g3820</name>
</gene>
<dbReference type="PROSITE" id="PS50810">
    <property type="entry name" value="FRATAXIN_2"/>
    <property type="match status" value="1"/>
</dbReference>
<dbReference type="GO" id="GO:0006826">
    <property type="term" value="P:iron ion transport"/>
    <property type="evidence" value="ECO:0007669"/>
    <property type="project" value="UniProtKB-KW"/>
</dbReference>
<dbReference type="NCBIfam" id="TIGR03422">
    <property type="entry name" value="mito_frataxin"/>
    <property type="match status" value="1"/>
</dbReference>
<keyword evidence="9" id="KW-0408">Iron</keyword>
<dbReference type="SMART" id="SM01219">
    <property type="entry name" value="Frataxin_Cyay"/>
    <property type="match status" value="1"/>
</dbReference>
<keyword evidence="8" id="KW-0560">Oxidoreductase</keyword>
<dbReference type="NCBIfam" id="TIGR03421">
    <property type="entry name" value="FeS_CyaY"/>
    <property type="match status" value="1"/>
</dbReference>
<evidence type="ECO:0000256" key="5">
    <source>
        <dbReference type="ARBA" id="ARBA00022448"/>
    </source>
</evidence>
<evidence type="ECO:0000313" key="14">
    <source>
        <dbReference type="Proteomes" id="UP001213000"/>
    </source>
</evidence>
<keyword evidence="4" id="KW-0409">Iron storage</keyword>
<dbReference type="GO" id="GO:0051537">
    <property type="term" value="F:2 iron, 2 sulfur cluster binding"/>
    <property type="evidence" value="ECO:0007669"/>
    <property type="project" value="TreeGrafter"/>
</dbReference>
<dbReference type="PANTHER" id="PTHR16821:SF2">
    <property type="entry name" value="FRATAXIN, MITOCHONDRIAL"/>
    <property type="match status" value="1"/>
</dbReference>
<name>A0AAD5VYH7_9AGAR</name>
<dbReference type="GO" id="GO:0016226">
    <property type="term" value="P:iron-sulfur cluster assembly"/>
    <property type="evidence" value="ECO:0007669"/>
    <property type="project" value="InterPro"/>
</dbReference>
<dbReference type="Gene3D" id="3.30.920.10">
    <property type="entry name" value="Frataxin/CyaY"/>
    <property type="match status" value="1"/>
</dbReference>
<proteinExistence type="inferred from homology"/>
<dbReference type="EC" id="1.16.3.1" evidence="3"/>
<keyword evidence="10" id="KW-0406">Ion transport</keyword>
<keyword evidence="11" id="KW-0496">Mitochondrion</keyword>
<evidence type="ECO:0000256" key="2">
    <source>
        <dbReference type="ARBA" id="ARBA00008183"/>
    </source>
</evidence>
<keyword evidence="7" id="KW-0809">Transit peptide</keyword>
<organism evidence="13 14">
    <name type="scientific">Leucocoprinus birnbaumii</name>
    <dbReference type="NCBI Taxonomy" id="56174"/>
    <lineage>
        <taxon>Eukaryota</taxon>
        <taxon>Fungi</taxon>
        <taxon>Dikarya</taxon>
        <taxon>Basidiomycota</taxon>
        <taxon>Agaricomycotina</taxon>
        <taxon>Agaricomycetes</taxon>
        <taxon>Agaricomycetidae</taxon>
        <taxon>Agaricales</taxon>
        <taxon>Agaricineae</taxon>
        <taxon>Agaricaceae</taxon>
        <taxon>Leucocoprinus</taxon>
    </lineage>
</organism>
<dbReference type="InterPro" id="IPR002908">
    <property type="entry name" value="Frataxin/CyaY"/>
</dbReference>
<dbReference type="InterPro" id="IPR036524">
    <property type="entry name" value="Frataxin/CyaY_sf"/>
</dbReference>
<evidence type="ECO:0000256" key="1">
    <source>
        <dbReference type="ARBA" id="ARBA00004173"/>
    </source>
</evidence>
<dbReference type="InterPro" id="IPR017789">
    <property type="entry name" value="Frataxin"/>
</dbReference>
<dbReference type="Proteomes" id="UP001213000">
    <property type="component" value="Unassembled WGS sequence"/>
</dbReference>
<dbReference type="GO" id="GO:0008198">
    <property type="term" value="F:ferrous iron binding"/>
    <property type="evidence" value="ECO:0007669"/>
    <property type="project" value="TreeGrafter"/>
</dbReference>
<dbReference type="PROSITE" id="PS01344">
    <property type="entry name" value="FRATAXIN_1"/>
    <property type="match status" value="1"/>
</dbReference>
<comment type="caution">
    <text evidence="13">The sequence shown here is derived from an EMBL/GenBank/DDBJ whole genome shotgun (WGS) entry which is preliminary data.</text>
</comment>
<dbReference type="InterPro" id="IPR020895">
    <property type="entry name" value="Frataxin_CS"/>
</dbReference>
<dbReference type="GO" id="GO:0005739">
    <property type="term" value="C:mitochondrion"/>
    <property type="evidence" value="ECO:0007669"/>
    <property type="project" value="UniProtKB-SubCell"/>
</dbReference>
<evidence type="ECO:0000256" key="7">
    <source>
        <dbReference type="ARBA" id="ARBA00022946"/>
    </source>
</evidence>
<dbReference type="EMBL" id="JANIEX010000190">
    <property type="protein sequence ID" value="KAJ3571351.1"/>
    <property type="molecule type" value="Genomic_DNA"/>
</dbReference>
<evidence type="ECO:0000256" key="3">
    <source>
        <dbReference type="ARBA" id="ARBA00013107"/>
    </source>
</evidence>
<comment type="catalytic activity">
    <reaction evidence="12">
        <text>4 Fe(2+) + O2 + 4 H(+) = 4 Fe(3+) + 2 H2O</text>
        <dbReference type="Rhea" id="RHEA:11148"/>
        <dbReference type="ChEBI" id="CHEBI:15377"/>
        <dbReference type="ChEBI" id="CHEBI:15378"/>
        <dbReference type="ChEBI" id="CHEBI:15379"/>
        <dbReference type="ChEBI" id="CHEBI:29033"/>
        <dbReference type="ChEBI" id="CHEBI:29034"/>
        <dbReference type="EC" id="1.16.3.1"/>
    </reaction>
</comment>
<keyword evidence="14" id="KW-1185">Reference proteome</keyword>
<sequence>MFSSAVRQAARRSLLFSTSSVSRRCLHSIHNAWLTAPIAAQRHQRWYATPPPQVNESNLPMERYHALSDSTMDSLLESLESLLDDMADSNYEVEYHSGVLTLRLADKGTYVINKQPPNKQIWLSSPFSGPKRYDYSETADDWLYSRDGRAMGDLLNKELSKVFDREIDLELTNVSKLLP</sequence>
<evidence type="ECO:0000256" key="10">
    <source>
        <dbReference type="ARBA" id="ARBA00023065"/>
    </source>
</evidence>
<evidence type="ECO:0000256" key="8">
    <source>
        <dbReference type="ARBA" id="ARBA00023002"/>
    </source>
</evidence>
<evidence type="ECO:0000256" key="11">
    <source>
        <dbReference type="ARBA" id="ARBA00023128"/>
    </source>
</evidence>
<evidence type="ECO:0000256" key="9">
    <source>
        <dbReference type="ARBA" id="ARBA00023004"/>
    </source>
</evidence>
<dbReference type="GO" id="GO:0006879">
    <property type="term" value="P:intracellular iron ion homeostasis"/>
    <property type="evidence" value="ECO:0007669"/>
    <property type="project" value="UniProtKB-KW"/>
</dbReference>
<dbReference type="PRINTS" id="PR00904">
    <property type="entry name" value="FRATAXIN"/>
</dbReference>
<dbReference type="GO" id="GO:0034986">
    <property type="term" value="F:iron chaperone activity"/>
    <property type="evidence" value="ECO:0007669"/>
    <property type="project" value="TreeGrafter"/>
</dbReference>
<keyword evidence="6" id="KW-0410">Iron transport</keyword>